<evidence type="ECO:0000313" key="3">
    <source>
        <dbReference type="Proteomes" id="UP000276526"/>
    </source>
</evidence>
<dbReference type="EMBL" id="PQNK01000009">
    <property type="protein sequence ID" value="RRO86454.1"/>
    <property type="molecule type" value="Genomic_DNA"/>
</dbReference>
<feature type="transmembrane region" description="Helical" evidence="1">
    <location>
        <begin position="109"/>
        <end position="130"/>
    </location>
</feature>
<feature type="transmembrane region" description="Helical" evidence="1">
    <location>
        <begin position="137"/>
        <end position="162"/>
    </location>
</feature>
<dbReference type="Proteomes" id="UP000276526">
    <property type="component" value="Unassembled WGS sequence"/>
</dbReference>
<dbReference type="InterPro" id="IPR038770">
    <property type="entry name" value="Na+/solute_symporter_sf"/>
</dbReference>
<feature type="transmembrane region" description="Helical" evidence="1">
    <location>
        <begin position="77"/>
        <end position="97"/>
    </location>
</feature>
<keyword evidence="1" id="KW-0472">Membrane</keyword>
<feature type="transmembrane region" description="Helical" evidence="1">
    <location>
        <begin position="168"/>
        <end position="187"/>
    </location>
</feature>
<accession>A0A426PYL7</accession>
<dbReference type="RefSeq" id="WP_125173237.1">
    <property type="nucleotide sequence ID" value="NZ_JAPJOD010000024.1"/>
</dbReference>
<dbReference type="PIRSF" id="PIRSF026166">
    <property type="entry name" value="UCP026166"/>
    <property type="match status" value="1"/>
</dbReference>
<protein>
    <recommendedName>
        <fullName evidence="4">Bile acid:sodium symporter</fullName>
    </recommendedName>
</protein>
<feature type="transmembrane region" description="Helical" evidence="1">
    <location>
        <begin position="232"/>
        <end position="253"/>
    </location>
</feature>
<dbReference type="AlphaFoldDB" id="A0A426PYL7"/>
<name>A0A426PYL7_9CORY</name>
<dbReference type="GO" id="GO:0005886">
    <property type="term" value="C:plasma membrane"/>
    <property type="evidence" value="ECO:0007669"/>
    <property type="project" value="TreeGrafter"/>
</dbReference>
<feature type="transmembrane region" description="Helical" evidence="1">
    <location>
        <begin position="21"/>
        <end position="40"/>
    </location>
</feature>
<feature type="transmembrane region" description="Helical" evidence="1">
    <location>
        <begin position="207"/>
        <end position="226"/>
    </location>
</feature>
<keyword evidence="1" id="KW-1133">Transmembrane helix</keyword>
<sequence>MSARATGTGLLDRIIHWRPDRLIVLIVLAVVVAVLFPARGAVADTMGGVTTGAVALLFFLYGARLSPREAVQGLTHWRLHLLILAFTFVVFPLIGVVLHPLEGIIGRDLYLGILFLCLVPSTVQSSVAFTSVAHGNVAGAIVSASASNLLGVIVTPVLVLVLMSGDGLHIDASVFGTVALQLLLPFIIGQLTRRWVLRIAASPTTKWVDQISIALVVYSAFSEGIVEGVWSSVSWVTVVGLVVGSVVFVYVMLTLTSFTARKLGFGYGDQVAIQFCGTKKSLASGLPMAAVMFGSGGLGLLILPLMVFHQVQLMICSVRAAAYDRRAPDDTW</sequence>
<reference evidence="2 3" key="1">
    <citation type="submission" date="2018-01" db="EMBL/GenBank/DDBJ databases">
        <title>Twenty Corynebacterium bovis Genomes.</title>
        <authorList>
            <person name="Gulvik C.A."/>
        </authorList>
    </citation>
    <scope>NUCLEOTIDE SEQUENCE [LARGE SCALE GENOMIC DNA]</scope>
    <source>
        <strain evidence="2 3">F6900</strain>
    </source>
</reference>
<organism evidence="2 3">
    <name type="scientific">Corynebacterium bovis</name>
    <dbReference type="NCBI Taxonomy" id="36808"/>
    <lineage>
        <taxon>Bacteria</taxon>
        <taxon>Bacillati</taxon>
        <taxon>Actinomycetota</taxon>
        <taxon>Actinomycetes</taxon>
        <taxon>Mycobacteriales</taxon>
        <taxon>Corynebacteriaceae</taxon>
        <taxon>Corynebacterium</taxon>
    </lineage>
</organism>
<dbReference type="Pfam" id="PF13593">
    <property type="entry name" value="SBF_like"/>
    <property type="match status" value="1"/>
</dbReference>
<feature type="transmembrane region" description="Helical" evidence="1">
    <location>
        <begin position="46"/>
        <end position="65"/>
    </location>
</feature>
<evidence type="ECO:0000313" key="2">
    <source>
        <dbReference type="EMBL" id="RRO86454.1"/>
    </source>
</evidence>
<feature type="transmembrane region" description="Helical" evidence="1">
    <location>
        <begin position="289"/>
        <end position="308"/>
    </location>
</feature>
<evidence type="ECO:0008006" key="4">
    <source>
        <dbReference type="Google" id="ProtNLM"/>
    </source>
</evidence>
<dbReference type="PANTHER" id="PTHR18640">
    <property type="entry name" value="SOLUTE CARRIER FAMILY 10 MEMBER 7"/>
    <property type="match status" value="1"/>
</dbReference>
<dbReference type="Gene3D" id="1.20.1530.20">
    <property type="match status" value="1"/>
</dbReference>
<keyword evidence="1" id="KW-0812">Transmembrane</keyword>
<evidence type="ECO:0000256" key="1">
    <source>
        <dbReference type="SAM" id="Phobius"/>
    </source>
</evidence>
<dbReference type="PANTHER" id="PTHR18640:SF5">
    <property type="entry name" value="SODIUM_BILE ACID COTRANSPORTER 7"/>
    <property type="match status" value="1"/>
</dbReference>
<dbReference type="InterPro" id="IPR016833">
    <property type="entry name" value="Put_Na-Bile_cotransptr"/>
</dbReference>
<comment type="caution">
    <text evidence="2">The sequence shown here is derived from an EMBL/GenBank/DDBJ whole genome shotgun (WGS) entry which is preliminary data.</text>
</comment>
<gene>
    <name evidence="2" type="ORF">CXF48_06520</name>
</gene>
<proteinExistence type="predicted"/>